<name>A0ABV9RJ19_9PSEU</name>
<keyword evidence="3" id="KW-1185">Reference proteome</keyword>
<evidence type="ECO:0000259" key="1">
    <source>
        <dbReference type="Pfam" id="PF13408"/>
    </source>
</evidence>
<proteinExistence type="predicted"/>
<dbReference type="RefSeq" id="WP_274189844.1">
    <property type="nucleotide sequence ID" value="NZ_BAABHN010000013.1"/>
</dbReference>
<comment type="caution">
    <text evidence="2">The sequence shown here is derived from an EMBL/GenBank/DDBJ whole genome shotgun (WGS) entry which is preliminary data.</text>
</comment>
<feature type="domain" description="Recombinase zinc beta ribbon" evidence="1">
    <location>
        <begin position="19"/>
        <end position="73"/>
    </location>
</feature>
<dbReference type="Pfam" id="PF13408">
    <property type="entry name" value="Zn_ribbon_recom"/>
    <property type="match status" value="1"/>
</dbReference>
<evidence type="ECO:0000313" key="3">
    <source>
        <dbReference type="Proteomes" id="UP001595909"/>
    </source>
</evidence>
<sequence>MEDRDTGSNGTRRATTAALLTGVLFCGRCGGKMYRNVRKDRRNLYHCRSNSGKHCGNGTVACDTLDAVVADDLMKNFGEFPHGRREYVHGTDNGSTIAEIDAELESYAAAVGRFPAGSPSWKSMMSNVDSLTARRGELMAQPQVASGWQHVRSGQTFAAFWNGLNEVGRNDFLRDNHVRVELARERGEQPTWTIYYGDVLGMIEAVNPELGETTRAWLERVRAGTAKPRGIPEVAAAMERYKRG</sequence>
<gene>
    <name evidence="2" type="ORF">ACFPEL_06925</name>
</gene>
<protein>
    <submittedName>
        <fullName evidence="2">Zinc ribbon domain-containing protein</fullName>
    </submittedName>
</protein>
<reference evidence="3" key="1">
    <citation type="journal article" date="2019" name="Int. J. Syst. Evol. Microbiol.">
        <title>The Global Catalogue of Microorganisms (GCM) 10K type strain sequencing project: providing services to taxonomists for standard genome sequencing and annotation.</title>
        <authorList>
            <consortium name="The Broad Institute Genomics Platform"/>
            <consortium name="The Broad Institute Genome Sequencing Center for Infectious Disease"/>
            <person name="Wu L."/>
            <person name="Ma J."/>
        </authorList>
    </citation>
    <scope>NUCLEOTIDE SEQUENCE [LARGE SCALE GENOMIC DNA]</scope>
    <source>
        <strain evidence="3">CCUG 50347</strain>
    </source>
</reference>
<dbReference type="InterPro" id="IPR025827">
    <property type="entry name" value="Zn_ribbon_recom_dom"/>
</dbReference>
<dbReference type="EMBL" id="JBHSIM010000013">
    <property type="protein sequence ID" value="MFC4832137.1"/>
    <property type="molecule type" value="Genomic_DNA"/>
</dbReference>
<evidence type="ECO:0000313" key="2">
    <source>
        <dbReference type="EMBL" id="MFC4832137.1"/>
    </source>
</evidence>
<organism evidence="2 3">
    <name type="scientific">Actinomycetospora chibensis</name>
    <dbReference type="NCBI Taxonomy" id="663606"/>
    <lineage>
        <taxon>Bacteria</taxon>
        <taxon>Bacillati</taxon>
        <taxon>Actinomycetota</taxon>
        <taxon>Actinomycetes</taxon>
        <taxon>Pseudonocardiales</taxon>
        <taxon>Pseudonocardiaceae</taxon>
        <taxon>Actinomycetospora</taxon>
    </lineage>
</organism>
<accession>A0ABV9RJ19</accession>
<dbReference type="Proteomes" id="UP001595909">
    <property type="component" value="Unassembled WGS sequence"/>
</dbReference>